<sequence length="15" mass="1731">MGLATPIAWCVTRRR</sequence>
<keyword evidence="2" id="KW-1185">Reference proteome</keyword>
<evidence type="ECO:0000313" key="1">
    <source>
        <dbReference type="EMBL" id="MPC94318.1"/>
    </source>
</evidence>
<dbReference type="EMBL" id="VSRR010098042">
    <property type="protein sequence ID" value="MPC94318.1"/>
    <property type="molecule type" value="Genomic_DNA"/>
</dbReference>
<accession>A0A5B7JMI1</accession>
<organism evidence="1 2">
    <name type="scientific">Portunus trituberculatus</name>
    <name type="common">Swimming crab</name>
    <name type="synonym">Neptunus trituberculatus</name>
    <dbReference type="NCBI Taxonomy" id="210409"/>
    <lineage>
        <taxon>Eukaryota</taxon>
        <taxon>Metazoa</taxon>
        <taxon>Ecdysozoa</taxon>
        <taxon>Arthropoda</taxon>
        <taxon>Crustacea</taxon>
        <taxon>Multicrustacea</taxon>
        <taxon>Malacostraca</taxon>
        <taxon>Eumalacostraca</taxon>
        <taxon>Eucarida</taxon>
        <taxon>Decapoda</taxon>
        <taxon>Pleocyemata</taxon>
        <taxon>Brachyura</taxon>
        <taxon>Eubrachyura</taxon>
        <taxon>Portunoidea</taxon>
        <taxon>Portunidae</taxon>
        <taxon>Portuninae</taxon>
        <taxon>Portunus</taxon>
    </lineage>
</organism>
<evidence type="ECO:0000313" key="2">
    <source>
        <dbReference type="Proteomes" id="UP000324222"/>
    </source>
</evidence>
<reference evidence="1 2" key="1">
    <citation type="submission" date="2019-05" db="EMBL/GenBank/DDBJ databases">
        <title>Another draft genome of Portunus trituberculatus and its Hox gene families provides insights of decapod evolution.</title>
        <authorList>
            <person name="Jeong J.-H."/>
            <person name="Song I."/>
            <person name="Kim S."/>
            <person name="Choi T."/>
            <person name="Kim D."/>
            <person name="Ryu S."/>
            <person name="Kim W."/>
        </authorList>
    </citation>
    <scope>NUCLEOTIDE SEQUENCE [LARGE SCALE GENOMIC DNA]</scope>
    <source>
        <tissue evidence="1">Muscle</tissue>
    </source>
</reference>
<comment type="caution">
    <text evidence="1">The sequence shown here is derived from an EMBL/GenBank/DDBJ whole genome shotgun (WGS) entry which is preliminary data.</text>
</comment>
<name>A0A5B7JMI1_PORTR</name>
<dbReference type="Proteomes" id="UP000324222">
    <property type="component" value="Unassembled WGS sequence"/>
</dbReference>
<protein>
    <submittedName>
        <fullName evidence="1">Uncharacterized protein</fullName>
    </submittedName>
</protein>
<proteinExistence type="predicted"/>
<gene>
    <name evidence="1" type="ORF">E2C01_089482</name>
</gene>